<proteinExistence type="predicted"/>
<evidence type="ECO:0000259" key="7">
    <source>
        <dbReference type="PROSITE" id="PS50850"/>
    </source>
</evidence>
<keyword evidence="4 6" id="KW-1133">Transmembrane helix</keyword>
<dbReference type="Gene3D" id="1.20.1250.20">
    <property type="entry name" value="MFS general substrate transporter like domains"/>
    <property type="match status" value="1"/>
</dbReference>
<protein>
    <submittedName>
        <fullName evidence="8">Predicted arabinose efflux permease, MFS family</fullName>
    </submittedName>
</protein>
<dbReference type="InterPro" id="IPR052714">
    <property type="entry name" value="MFS_Exporter"/>
</dbReference>
<feature type="transmembrane region" description="Helical" evidence="6">
    <location>
        <begin position="257"/>
        <end position="277"/>
    </location>
</feature>
<evidence type="ECO:0000256" key="5">
    <source>
        <dbReference type="ARBA" id="ARBA00023136"/>
    </source>
</evidence>
<feature type="transmembrane region" description="Helical" evidence="6">
    <location>
        <begin position="194"/>
        <end position="211"/>
    </location>
</feature>
<dbReference type="STRING" id="1123282.SAMN02745823_00283"/>
<feature type="transmembrane region" description="Helical" evidence="6">
    <location>
        <begin position="57"/>
        <end position="78"/>
    </location>
</feature>
<feature type="domain" description="Major facilitator superfamily (MFS) profile" evidence="7">
    <location>
        <begin position="1"/>
        <end position="282"/>
    </location>
</feature>
<evidence type="ECO:0000313" key="8">
    <source>
        <dbReference type="EMBL" id="SHH55759.1"/>
    </source>
</evidence>
<dbReference type="Proteomes" id="UP000183995">
    <property type="component" value="Unassembled WGS sequence"/>
</dbReference>
<evidence type="ECO:0000256" key="1">
    <source>
        <dbReference type="ARBA" id="ARBA00004651"/>
    </source>
</evidence>
<feature type="transmembrane region" description="Helical" evidence="6">
    <location>
        <begin position="170"/>
        <end position="188"/>
    </location>
</feature>
<evidence type="ECO:0000256" key="4">
    <source>
        <dbReference type="ARBA" id="ARBA00022989"/>
    </source>
</evidence>
<feature type="transmembrane region" description="Helical" evidence="6">
    <location>
        <begin position="232"/>
        <end position="251"/>
    </location>
</feature>
<keyword evidence="5 6" id="KW-0472">Membrane</keyword>
<dbReference type="SUPFAM" id="SSF103473">
    <property type="entry name" value="MFS general substrate transporter"/>
    <property type="match status" value="1"/>
</dbReference>
<keyword evidence="3 6" id="KW-0812">Transmembrane</keyword>
<dbReference type="PROSITE" id="PS50850">
    <property type="entry name" value="MFS"/>
    <property type="match status" value="1"/>
</dbReference>
<comment type="subcellular location">
    <subcellularLocation>
        <location evidence="1">Cell membrane</location>
        <topology evidence="1">Multi-pass membrane protein</topology>
    </subcellularLocation>
</comment>
<dbReference type="PANTHER" id="PTHR23531">
    <property type="entry name" value="QUINOLENE RESISTANCE PROTEIN NORA"/>
    <property type="match status" value="1"/>
</dbReference>
<feature type="transmembrane region" description="Helical" evidence="6">
    <location>
        <begin position="139"/>
        <end position="158"/>
    </location>
</feature>
<dbReference type="InterPro" id="IPR020846">
    <property type="entry name" value="MFS_dom"/>
</dbReference>
<dbReference type="AlphaFoldDB" id="A0A1M5TYE2"/>
<dbReference type="InterPro" id="IPR036259">
    <property type="entry name" value="MFS_trans_sf"/>
</dbReference>
<feature type="transmembrane region" description="Helical" evidence="6">
    <location>
        <begin position="106"/>
        <end position="127"/>
    </location>
</feature>
<evidence type="ECO:0000313" key="9">
    <source>
        <dbReference type="Proteomes" id="UP000183995"/>
    </source>
</evidence>
<evidence type="ECO:0000256" key="3">
    <source>
        <dbReference type="ARBA" id="ARBA00022692"/>
    </source>
</evidence>
<evidence type="ECO:0000256" key="6">
    <source>
        <dbReference type="SAM" id="Phobius"/>
    </source>
</evidence>
<keyword evidence="2" id="KW-0813">Transport</keyword>
<dbReference type="Pfam" id="PF07690">
    <property type="entry name" value="MFS_1"/>
    <property type="match status" value="1"/>
</dbReference>
<name>A0A1M5TYE2_9FIRM</name>
<organism evidence="8 9">
    <name type="scientific">Sporobacter termitidis DSM 10068</name>
    <dbReference type="NCBI Taxonomy" id="1123282"/>
    <lineage>
        <taxon>Bacteria</taxon>
        <taxon>Bacillati</taxon>
        <taxon>Bacillota</taxon>
        <taxon>Clostridia</taxon>
        <taxon>Eubacteriales</taxon>
        <taxon>Oscillospiraceae</taxon>
        <taxon>Sporobacter</taxon>
    </lineage>
</organism>
<reference evidence="8 9" key="1">
    <citation type="submission" date="2016-11" db="EMBL/GenBank/DDBJ databases">
        <authorList>
            <person name="Jaros S."/>
            <person name="Januszkiewicz K."/>
            <person name="Wedrychowicz H."/>
        </authorList>
    </citation>
    <scope>NUCLEOTIDE SEQUENCE [LARGE SCALE GENOMIC DNA]</scope>
    <source>
        <strain evidence="8 9">DSM 10068</strain>
    </source>
</reference>
<sequence length="298" mass="31531">MHGAAFGVVHSALSTVVVDLIPPDRRGEGIGFFSLNFTVATALGPLAGMFIVQHFTYTALFAVCAAAALLSLLLAAFVKIEKPVFSEEQLVQLKKKPLGDIFERRALPLSLVVIFMSLCYTGVTAFLSSYTVQLHQASTASLFFIVYAAAILICRPLAGKLLDKRGDNIVMYPAVVFYALSLLALAFARGGTMFILAAVLMALGYGNILNMGQTIAVKSVDRHKVGSATSTYFVFSDIGLGLGPVLLGLIAGAGGFAAMYLAEAAVVALGVPLYGLLHGRRARRAQAGISQTENSPEH</sequence>
<gene>
    <name evidence="8" type="ORF">SAMN02745823_00283</name>
</gene>
<dbReference type="EMBL" id="FQXV01000001">
    <property type="protein sequence ID" value="SHH55759.1"/>
    <property type="molecule type" value="Genomic_DNA"/>
</dbReference>
<feature type="transmembrane region" description="Helical" evidence="6">
    <location>
        <begin position="30"/>
        <end position="51"/>
    </location>
</feature>
<accession>A0A1M5TYE2</accession>
<dbReference type="PANTHER" id="PTHR23531:SF2">
    <property type="entry name" value="PERMEASE"/>
    <property type="match status" value="1"/>
</dbReference>
<keyword evidence="9" id="KW-1185">Reference proteome</keyword>
<dbReference type="InterPro" id="IPR011701">
    <property type="entry name" value="MFS"/>
</dbReference>
<evidence type="ECO:0000256" key="2">
    <source>
        <dbReference type="ARBA" id="ARBA00022448"/>
    </source>
</evidence>
<dbReference type="GO" id="GO:0022857">
    <property type="term" value="F:transmembrane transporter activity"/>
    <property type="evidence" value="ECO:0007669"/>
    <property type="project" value="InterPro"/>
</dbReference>
<dbReference type="GO" id="GO:0005886">
    <property type="term" value="C:plasma membrane"/>
    <property type="evidence" value="ECO:0007669"/>
    <property type="project" value="UniProtKB-SubCell"/>
</dbReference>